<dbReference type="EMBL" id="JAINUG010000091">
    <property type="protein sequence ID" value="KAJ8398334.1"/>
    <property type="molecule type" value="Genomic_DNA"/>
</dbReference>
<evidence type="ECO:0000313" key="3">
    <source>
        <dbReference type="Proteomes" id="UP001221898"/>
    </source>
</evidence>
<evidence type="ECO:0000256" key="1">
    <source>
        <dbReference type="SAM" id="MobiDB-lite"/>
    </source>
</evidence>
<protein>
    <submittedName>
        <fullName evidence="2">Uncharacterized protein</fullName>
    </submittedName>
</protein>
<sequence>MIQTRLSLEQRRGHAHKLAGGNSGLQAQRSGSETRDWRASPSLRAVGCPRARGSGAARGTDAAGWRTDPQDRGSVFLFSQARNLARQRASDPHT</sequence>
<reference evidence="2" key="1">
    <citation type="journal article" date="2023" name="Science">
        <title>Genome structures resolve the early diversification of teleost fishes.</title>
        <authorList>
            <person name="Parey E."/>
            <person name="Louis A."/>
            <person name="Montfort J."/>
            <person name="Bouchez O."/>
            <person name="Roques C."/>
            <person name="Iampietro C."/>
            <person name="Lluch J."/>
            <person name="Castinel A."/>
            <person name="Donnadieu C."/>
            <person name="Desvignes T."/>
            <person name="Floi Bucao C."/>
            <person name="Jouanno E."/>
            <person name="Wen M."/>
            <person name="Mejri S."/>
            <person name="Dirks R."/>
            <person name="Jansen H."/>
            <person name="Henkel C."/>
            <person name="Chen W.J."/>
            <person name="Zahm M."/>
            <person name="Cabau C."/>
            <person name="Klopp C."/>
            <person name="Thompson A.W."/>
            <person name="Robinson-Rechavi M."/>
            <person name="Braasch I."/>
            <person name="Lecointre G."/>
            <person name="Bobe J."/>
            <person name="Postlethwait J.H."/>
            <person name="Berthelot C."/>
            <person name="Roest Crollius H."/>
            <person name="Guiguen Y."/>
        </authorList>
    </citation>
    <scope>NUCLEOTIDE SEQUENCE</scope>
    <source>
        <strain evidence="2">NC1722</strain>
    </source>
</reference>
<organism evidence="2 3">
    <name type="scientific">Aldrovandia affinis</name>
    <dbReference type="NCBI Taxonomy" id="143900"/>
    <lineage>
        <taxon>Eukaryota</taxon>
        <taxon>Metazoa</taxon>
        <taxon>Chordata</taxon>
        <taxon>Craniata</taxon>
        <taxon>Vertebrata</taxon>
        <taxon>Euteleostomi</taxon>
        <taxon>Actinopterygii</taxon>
        <taxon>Neopterygii</taxon>
        <taxon>Teleostei</taxon>
        <taxon>Notacanthiformes</taxon>
        <taxon>Halosauridae</taxon>
        <taxon>Aldrovandia</taxon>
    </lineage>
</organism>
<evidence type="ECO:0000313" key="2">
    <source>
        <dbReference type="EMBL" id="KAJ8398334.1"/>
    </source>
</evidence>
<keyword evidence="3" id="KW-1185">Reference proteome</keyword>
<accession>A0AAD7S9A4</accession>
<dbReference type="AlphaFoldDB" id="A0AAD7S9A4"/>
<proteinExistence type="predicted"/>
<comment type="caution">
    <text evidence="2">The sequence shown here is derived from an EMBL/GenBank/DDBJ whole genome shotgun (WGS) entry which is preliminary data.</text>
</comment>
<dbReference type="Proteomes" id="UP001221898">
    <property type="component" value="Unassembled WGS sequence"/>
</dbReference>
<gene>
    <name evidence="2" type="ORF">AAFF_G00429040</name>
</gene>
<name>A0AAD7S9A4_9TELE</name>
<feature type="region of interest" description="Disordered" evidence="1">
    <location>
        <begin position="1"/>
        <end position="71"/>
    </location>
</feature>